<feature type="chain" id="PRO_5040814009" evidence="1">
    <location>
        <begin position="30"/>
        <end position="640"/>
    </location>
</feature>
<comment type="caution">
    <text evidence="2">The sequence shown here is derived from an EMBL/GenBank/DDBJ whole genome shotgun (WGS) entry which is preliminary data.</text>
</comment>
<evidence type="ECO:0000313" key="4">
    <source>
        <dbReference type="Proteomes" id="UP001145799"/>
    </source>
</evidence>
<evidence type="ECO:0000313" key="3">
    <source>
        <dbReference type="EMBL" id="MDR7341251.1"/>
    </source>
</evidence>
<reference evidence="2" key="1">
    <citation type="submission" date="2022-12" db="EMBL/GenBank/DDBJ databases">
        <title>Gycomyces niveus sp.nov., a novel actinomycete isolated from soil in Shouguang.</title>
        <authorList>
            <person name="Yang X."/>
        </authorList>
    </citation>
    <scope>NUCLEOTIDE SEQUENCE</scope>
    <source>
        <strain evidence="2">DSM 44724</strain>
    </source>
</reference>
<dbReference type="AlphaFoldDB" id="A0A9X3T729"/>
<keyword evidence="1" id="KW-0732">Signal</keyword>
<keyword evidence="5" id="KW-1185">Reference proteome</keyword>
<proteinExistence type="predicted"/>
<sequence>MRNRTIVGAALAVTALGGASVAGVLTAGAAENESRYEPVQTATEAASEGALMLPTGDVVRLSPGGRIDVEPAAGREDVGFVGQTAKDGSGDVVVVPADMLDAVRSGAEDPRRYNVSRLLAAGHSDAAAVTEAELDDRAYTGLVPAPEPAEASDAAQQLTVRLLDRSGDAPEGAVVSWIREGETGGIEIGEDGTGTTALEPGEYLISTLTVNATTATERGEAVYGFTPVTVGKGPAELVVDAAAAAPVGVEVERDDAELEKHLLYVEAGTESDSVATFEFMDAGTDAYVLPQPEASGYAFNFLYQPVLAGPADAADPYTYTLAFGGAGPIPADPFYEVADADLAVEQTEYQDLGVELQGRQCDYPRAWKGQFFLFGQCAERAFPSEATNLYSAAPILWDQTVEAGVFDENSDLTDGYTSLAPDVAMPAGPAERVIGDGPLAAGSPHVVRNGDTISGLTWPVASHSGDIVRLVGYESGGVTVSRDGEVLGTAKNPENFSIDLPEGDQGRYTLTVEATRGTETALYGIESIMEWSFDSATAEEAVLDLPVVLVESEAVQHGLAERDEPQTISLALDSMETTVESMGLEVSYDDGETWTEAELEGDTAVLEHPAGAEFVSLRLTATDSAGTEVTHTTIRSYGLC</sequence>
<dbReference type="EMBL" id="JAPZVQ010000001">
    <property type="protein sequence ID" value="MDA1383758.1"/>
    <property type="molecule type" value="Genomic_DNA"/>
</dbReference>
<dbReference type="Proteomes" id="UP001183604">
    <property type="component" value="Unassembled WGS sequence"/>
</dbReference>
<dbReference type="EMBL" id="JAVDYD010000001">
    <property type="protein sequence ID" value="MDR7341251.1"/>
    <property type="molecule type" value="Genomic_DNA"/>
</dbReference>
<accession>A0A9X3T729</accession>
<gene>
    <name evidence="3" type="ORF">J2S69_004970</name>
    <name evidence="2" type="ORF">O2L01_02080</name>
</gene>
<dbReference type="RefSeq" id="WP_270119981.1">
    <property type="nucleotide sequence ID" value="NZ_BAAAOM010000001.1"/>
</dbReference>
<evidence type="ECO:0000313" key="2">
    <source>
        <dbReference type="EMBL" id="MDA1383758.1"/>
    </source>
</evidence>
<reference evidence="3 5" key="2">
    <citation type="submission" date="2023-07" db="EMBL/GenBank/DDBJ databases">
        <title>Sequencing the genomes of 1000 actinobacteria strains.</title>
        <authorList>
            <person name="Klenk H.-P."/>
        </authorList>
    </citation>
    <scope>NUCLEOTIDE SEQUENCE [LARGE SCALE GENOMIC DNA]</scope>
    <source>
        <strain evidence="3 5">DSM 44724</strain>
    </source>
</reference>
<dbReference type="Proteomes" id="UP001145799">
    <property type="component" value="Unassembled WGS sequence"/>
</dbReference>
<feature type="signal peptide" evidence="1">
    <location>
        <begin position="1"/>
        <end position="29"/>
    </location>
</feature>
<organism evidence="2 4">
    <name type="scientific">Glycomyces lechevalierae</name>
    <dbReference type="NCBI Taxonomy" id="256034"/>
    <lineage>
        <taxon>Bacteria</taxon>
        <taxon>Bacillati</taxon>
        <taxon>Actinomycetota</taxon>
        <taxon>Actinomycetes</taxon>
        <taxon>Glycomycetales</taxon>
        <taxon>Glycomycetaceae</taxon>
        <taxon>Glycomyces</taxon>
    </lineage>
</organism>
<protein>
    <submittedName>
        <fullName evidence="2">Uncharacterized protein</fullName>
    </submittedName>
</protein>
<evidence type="ECO:0000313" key="5">
    <source>
        <dbReference type="Proteomes" id="UP001183604"/>
    </source>
</evidence>
<evidence type="ECO:0000256" key="1">
    <source>
        <dbReference type="SAM" id="SignalP"/>
    </source>
</evidence>
<name>A0A9X3T729_9ACTN</name>